<dbReference type="Pfam" id="PF00395">
    <property type="entry name" value="SLH"/>
    <property type="match status" value="3"/>
</dbReference>
<dbReference type="InterPro" id="IPR011432">
    <property type="entry name" value="Shr-like_HID"/>
</dbReference>
<proteinExistence type="predicted"/>
<dbReference type="Pfam" id="PF18449">
    <property type="entry name" value="Endotoxin_C2"/>
    <property type="match status" value="2"/>
</dbReference>
<evidence type="ECO:0000313" key="4">
    <source>
        <dbReference type="Proteomes" id="UP001596989"/>
    </source>
</evidence>
<sequence>MIARDRLRPKRMYIMLTIVFIYFLSFGGNVAIEPAEASERDSIFTDIQPGSEYTEALNSLVTQGIISGYSDGTFRPSQELNREQAAVILARALQLNLETVDNPNFQDVNEDSIYYKSIAAVVRAGIFQGYSDGTLRPEQSLTRSEMAKILVVAYQLPIEELVVNPFDDVSSTSWYAPYLTSMIKHKITAGTSLTTYSPNHALTRGEMALFIYRCQQVVQQTERIIESKLMAITPDSVQLGNESFALADDLKTWLTPENLPILMNSQIKAHVSRGIISRIESITLYNEKKNLNLALTGNGSEINATVIIKGDHLSIKDAIITKDLIIESDVQNSFYLENVQVKGSTNLSNSQEVIKNKHNPKLHVHDSILQSVNVALENYTILLTGETKVNEIDLFVNTSIEADTGITIPIIRVGSEALRTVIHAVIDSLFVENMNSRITLGNDAKIEDLRLKLRDHVNIIFVDYELIKHKIIKINGVPNIDLQPVPGGGSPNSGQNTKLITAKNAVASLFSDSTKTALKAGVDQDAIDDAKGKVDQVVNGADKSSLLADLQVAQQLLNALLEAIANLHAATEAVNALFTDSTKTALKADVDQDAIDAAEAKVNRVADGAEKSALKQAIETAQDLLNQLLIAPTLTGTAPNAETVQFTFADDAAWRGEITGVYLNGNSAPIHSSRVNTATAGMIEIDLTGTPLPAGTHQFLIQAEGYADAVVTIEVAAPLTAPTLTGAAPNAETVQFTFADDAAWRGEITGVYLNGNSAPIHTSRVNRSVAGVIEIDLTGAPLPSGTHQFLIQAEGYADAVVTIEVTAPLTTPTLTGTAPDAETIQFTFSDDAAWRGEITGVYLNGNSAPIHTSRVNRSVAGVIEIDLTGAPLPPGTHQFLIQAEGYGDAVVTIEVTAPLTAPTVTGTAPNTETVQFTFADDAAWRGEIIGVYLNGNSMPIHISRVNTATAGIIEIDLTGAPLPPGTHQFLIQAEGYGDAVVTIEVAAPLTAPTLTGTALNTETVQFTFADDAAWRGEITGVYLNGNSMPIHISRVNTATAGIIEIDLTGAPLPPGTHQFLIQAEGYWDVLVPIMIEP</sequence>
<gene>
    <name evidence="3" type="ORF">ACFQ2I_11275</name>
</gene>
<evidence type="ECO:0000256" key="1">
    <source>
        <dbReference type="SAM" id="Phobius"/>
    </source>
</evidence>
<evidence type="ECO:0000313" key="3">
    <source>
        <dbReference type="EMBL" id="MFD0959975.1"/>
    </source>
</evidence>
<dbReference type="PROSITE" id="PS51272">
    <property type="entry name" value="SLH"/>
    <property type="match status" value="3"/>
</dbReference>
<keyword evidence="1" id="KW-0812">Transmembrane</keyword>
<keyword evidence="1" id="KW-1133">Transmembrane helix</keyword>
<feature type="domain" description="SLH" evidence="2">
    <location>
        <begin position="104"/>
        <end position="164"/>
    </location>
</feature>
<dbReference type="PANTHER" id="PTHR43308:SF5">
    <property type="entry name" value="S-LAYER PROTEIN _ PEPTIDOGLYCAN ENDO-BETA-N-ACETYLGLUCOSAMINIDASE"/>
    <property type="match status" value="1"/>
</dbReference>
<keyword evidence="4" id="KW-1185">Reference proteome</keyword>
<name>A0ABW3HRR4_9BACL</name>
<comment type="caution">
    <text evidence="3">The sequence shown here is derived from an EMBL/GenBank/DDBJ whole genome shotgun (WGS) entry which is preliminary data.</text>
</comment>
<keyword evidence="1" id="KW-0472">Membrane</keyword>
<dbReference type="EMBL" id="JBHTJZ010000012">
    <property type="protein sequence ID" value="MFD0959975.1"/>
    <property type="molecule type" value="Genomic_DNA"/>
</dbReference>
<dbReference type="InterPro" id="IPR001119">
    <property type="entry name" value="SLH_dom"/>
</dbReference>
<feature type="domain" description="SLH" evidence="2">
    <location>
        <begin position="165"/>
        <end position="225"/>
    </location>
</feature>
<dbReference type="PANTHER" id="PTHR43308">
    <property type="entry name" value="OUTER MEMBRANE PROTEIN ALPHA-RELATED"/>
    <property type="match status" value="1"/>
</dbReference>
<dbReference type="Pfam" id="PF07550">
    <property type="entry name" value="Shr-like_HID"/>
    <property type="match status" value="5"/>
</dbReference>
<reference evidence="4" key="1">
    <citation type="journal article" date="2019" name="Int. J. Syst. Evol. Microbiol.">
        <title>The Global Catalogue of Microorganisms (GCM) 10K type strain sequencing project: providing services to taxonomists for standard genome sequencing and annotation.</title>
        <authorList>
            <consortium name="The Broad Institute Genomics Platform"/>
            <consortium name="The Broad Institute Genome Sequencing Center for Infectious Disease"/>
            <person name="Wu L."/>
            <person name="Ma J."/>
        </authorList>
    </citation>
    <scope>NUCLEOTIDE SEQUENCE [LARGE SCALE GENOMIC DNA]</scope>
    <source>
        <strain evidence="4">CCUG 59129</strain>
    </source>
</reference>
<feature type="transmembrane region" description="Helical" evidence="1">
    <location>
        <begin position="12"/>
        <end position="32"/>
    </location>
</feature>
<organism evidence="3 4">
    <name type="scientific">Paenibacillus chungangensis</name>
    <dbReference type="NCBI Taxonomy" id="696535"/>
    <lineage>
        <taxon>Bacteria</taxon>
        <taxon>Bacillati</taxon>
        <taxon>Bacillota</taxon>
        <taxon>Bacilli</taxon>
        <taxon>Bacillales</taxon>
        <taxon>Paenibacillaceae</taxon>
        <taxon>Paenibacillus</taxon>
    </lineage>
</organism>
<evidence type="ECO:0000259" key="2">
    <source>
        <dbReference type="PROSITE" id="PS51272"/>
    </source>
</evidence>
<dbReference type="RefSeq" id="WP_377564290.1">
    <property type="nucleotide sequence ID" value="NZ_JBHTJZ010000012.1"/>
</dbReference>
<dbReference type="InterPro" id="IPR051465">
    <property type="entry name" value="Cell_Envelope_Struct_Comp"/>
</dbReference>
<protein>
    <submittedName>
        <fullName evidence="3">Hemoblobin-interacting domain-containing protein</fullName>
    </submittedName>
</protein>
<accession>A0ABW3HRR4</accession>
<feature type="domain" description="SLH" evidence="2">
    <location>
        <begin position="40"/>
        <end position="103"/>
    </location>
</feature>
<dbReference type="Proteomes" id="UP001596989">
    <property type="component" value="Unassembled WGS sequence"/>
</dbReference>
<dbReference type="InterPro" id="IPR054544">
    <property type="entry name" value="Pest_crys_Cry1Aa_dom-IV"/>
</dbReference>